<dbReference type="Pfam" id="PF00566">
    <property type="entry name" value="RabGAP-TBC"/>
    <property type="match status" value="1"/>
</dbReference>
<feature type="compositionally biased region" description="Polar residues" evidence="4">
    <location>
        <begin position="118"/>
        <end position="130"/>
    </location>
</feature>
<accession>A0A0P7B7P6</accession>
<feature type="compositionally biased region" description="Polar residues" evidence="4">
    <location>
        <begin position="859"/>
        <end position="868"/>
    </location>
</feature>
<dbReference type="GO" id="GO:0005096">
    <property type="term" value="F:GTPase activator activity"/>
    <property type="evidence" value="ECO:0007669"/>
    <property type="project" value="UniProtKB-KW"/>
</dbReference>
<dbReference type="FunFam" id="1.10.10.750:FF:000003">
    <property type="entry name" value="GTPase activating protein (Evi5)"/>
    <property type="match status" value="1"/>
</dbReference>
<evidence type="ECO:0000313" key="7">
    <source>
        <dbReference type="Proteomes" id="UP000050424"/>
    </source>
</evidence>
<dbReference type="PANTHER" id="PTHR47219">
    <property type="entry name" value="RAB GTPASE-ACTIVATING PROTEIN 1-LIKE"/>
    <property type="match status" value="1"/>
</dbReference>
<feature type="region of interest" description="Disordered" evidence="4">
    <location>
        <begin position="1019"/>
        <end position="1069"/>
    </location>
</feature>
<feature type="compositionally biased region" description="Low complexity" evidence="4">
    <location>
        <begin position="756"/>
        <end position="771"/>
    </location>
</feature>
<dbReference type="SUPFAM" id="SSF47923">
    <property type="entry name" value="Ypt/Rab-GAP domain of gyp1p"/>
    <property type="match status" value="2"/>
</dbReference>
<dbReference type="STRING" id="78410.A0A0P7B7P6"/>
<dbReference type="Gene3D" id="1.10.10.750">
    <property type="entry name" value="Ypt/Rab-GAP domain of gyp1p, domain 1"/>
    <property type="match status" value="1"/>
</dbReference>
<feature type="compositionally biased region" description="Basic residues" evidence="4">
    <location>
        <begin position="62"/>
        <end position="73"/>
    </location>
</feature>
<feature type="region of interest" description="Disordered" evidence="4">
    <location>
        <begin position="62"/>
        <end position="281"/>
    </location>
</feature>
<feature type="compositionally biased region" description="Polar residues" evidence="4">
    <location>
        <begin position="198"/>
        <end position="213"/>
    </location>
</feature>
<feature type="compositionally biased region" description="Low complexity" evidence="4">
    <location>
        <begin position="155"/>
        <end position="166"/>
    </location>
</feature>
<evidence type="ECO:0000256" key="4">
    <source>
        <dbReference type="SAM" id="MobiDB-lite"/>
    </source>
</evidence>
<feature type="compositionally biased region" description="Polar residues" evidence="4">
    <location>
        <begin position="772"/>
        <end position="799"/>
    </location>
</feature>
<dbReference type="Proteomes" id="UP000050424">
    <property type="component" value="Unassembled WGS sequence"/>
</dbReference>
<keyword evidence="1" id="KW-0343">GTPase activation</keyword>
<keyword evidence="2 3" id="KW-0175">Coiled coil</keyword>
<dbReference type="InterPro" id="IPR000195">
    <property type="entry name" value="Rab-GAP-TBC_dom"/>
</dbReference>
<feature type="compositionally biased region" description="Basic and acidic residues" evidence="4">
    <location>
        <begin position="832"/>
        <end position="844"/>
    </location>
</feature>
<feature type="compositionally biased region" description="Acidic residues" evidence="4">
    <location>
        <begin position="875"/>
        <end position="887"/>
    </location>
</feature>
<feature type="compositionally biased region" description="Polar residues" evidence="4">
    <location>
        <begin position="716"/>
        <end position="731"/>
    </location>
</feature>
<feature type="region of interest" description="Disordered" evidence="4">
    <location>
        <begin position="716"/>
        <end position="805"/>
    </location>
</feature>
<dbReference type="FunFam" id="1.10.472.80:FF:000027">
    <property type="entry name" value="GTPase activating protein (Evi5)"/>
    <property type="match status" value="1"/>
</dbReference>
<feature type="compositionally biased region" description="Polar residues" evidence="4">
    <location>
        <begin position="263"/>
        <end position="277"/>
    </location>
</feature>
<feature type="coiled-coil region" evidence="3">
    <location>
        <begin position="1102"/>
        <end position="1129"/>
    </location>
</feature>
<feature type="region of interest" description="Disordered" evidence="4">
    <location>
        <begin position="831"/>
        <end position="926"/>
    </location>
</feature>
<feature type="compositionally biased region" description="Basic and acidic residues" evidence="4">
    <location>
        <begin position="1026"/>
        <end position="1035"/>
    </location>
</feature>
<dbReference type="OrthoDB" id="159449at2759"/>
<dbReference type="AlphaFoldDB" id="A0A0P7B7P6"/>
<organism evidence="6 7">
    <name type="scientific">Neonectria ditissima</name>
    <dbReference type="NCBI Taxonomy" id="78410"/>
    <lineage>
        <taxon>Eukaryota</taxon>
        <taxon>Fungi</taxon>
        <taxon>Dikarya</taxon>
        <taxon>Ascomycota</taxon>
        <taxon>Pezizomycotina</taxon>
        <taxon>Sordariomycetes</taxon>
        <taxon>Hypocreomycetidae</taxon>
        <taxon>Hypocreales</taxon>
        <taxon>Nectriaceae</taxon>
        <taxon>Neonectria</taxon>
    </lineage>
</organism>
<evidence type="ECO:0000259" key="5">
    <source>
        <dbReference type="PROSITE" id="PS50086"/>
    </source>
</evidence>
<sequence length="1189" mass="130639">MLPPPLEGRVLEKSDCQTILDSKNPHNRSQRVDLLDSPVSIASCFTDSARTFASLVSSRLVSPRRRHRHRRTLRTLTPPVSSSAQSREPPRDPEQFEHATPGPEAPRAPLREGPSVNWLVSDTLRSSPGPNGTGHPPYRDTGMDTDVPKSDHESLPSTAPAASASTITRDPSPETPKMAHDSMVTVRLSEPDSLILDSATTGSDADTAQSTPTKDPEHNDVADDGSEGIKFDLTNTVIIDDEGISRLEDVDEENEEEEAVDATSTGDADTPRDSTVTMPPPIVTRTLQDELLDDGHSLDDQEEVNWEQLERTEDEQAKDEETDNSTALLLARLEQENAKLATNPKSVKVQGVDRATVERSAVSKPRPPSMAQLRQMVQGPTPPALRYSMLPPPPMTDLEFYAALVKDYQQTAARLPTLLSNKIRKGIPPPLRGVVWQSMSGARDSALEEQYDRLSGESSPYEVIIGKDLGRSFPGVDMFRDPEGDGQRMLGRVLKCFSLYDTKIGYCQGLAFLVGPLLMHMPDKQAFCVLVRLMEVYDLRACFLPDLSGLHVRIYQFRELLRQSLPVLSNHMEELQVDPAYVSQWFLSFFAVTCPLPMLFRIYDVIFAEGASETIMRVALSLMRKNEARLLACPEMEDIMTLLLSRGLWDCYHYNADEFVQDFVGLTGVVTRESMQQLEQSYKESKTAATSPGRGSEITTAASRFLGRIWASSTTSLSPKSANLSPGNSAPSRPLSMLRRSASKQSLASTLNSMEASSASVTSSVSTDATSLTRDSSNTEDGGSRESTPVGTKSVIAQKNSDERHLHSQIEDLLTALSELQRNHALLSNQLQREREERQEDRKAVQSLLSGLRQKATRDSGSSESSNPEVKISTVDDEETLSDETSGDEGINRRKPALDTTEARKEEDDDAAHNAETPSTEDLSNLLDLVERRFQTDEDTRRSSMMQSKVQLREELGHMKDQLASAMSQSQEYSRQINDLSQEMASVKEQLRESHAHVRTLHQDKQRVEKQMHVLKTRASACSAHEPTREPEPEWNKPGAAGLREFKLGRSKSTPANGGPNGNVFSKRMSSLPRGHEAVPVVTTTPAPAPAPSENETLLLELVQAKTAEAMAKQEAEEAKQKLESMRKAHGLGHGEITHTSSASQSGAMGVFGLLSGHGTTPPIETPTKPGSAASGSPSSGGGFWGWRR</sequence>
<feature type="compositionally biased region" description="Gly residues" evidence="4">
    <location>
        <begin position="1179"/>
        <end position="1189"/>
    </location>
</feature>
<dbReference type="PROSITE" id="PS50086">
    <property type="entry name" value="TBC_RABGAP"/>
    <property type="match status" value="1"/>
</dbReference>
<keyword evidence="7" id="KW-1185">Reference proteome</keyword>
<feature type="coiled-coil region" evidence="3">
    <location>
        <begin position="949"/>
        <end position="997"/>
    </location>
</feature>
<feature type="region of interest" description="Disordered" evidence="4">
    <location>
        <begin position="1134"/>
        <end position="1189"/>
    </location>
</feature>
<protein>
    <recommendedName>
        <fullName evidence="5">Rab-GAP TBC domain-containing protein</fullName>
    </recommendedName>
</protein>
<evidence type="ECO:0000256" key="2">
    <source>
        <dbReference type="ARBA" id="ARBA00023054"/>
    </source>
</evidence>
<comment type="caution">
    <text evidence="6">The sequence shown here is derived from an EMBL/GenBank/DDBJ whole genome shotgun (WGS) entry which is preliminary data.</text>
</comment>
<dbReference type="SMART" id="SM00164">
    <property type="entry name" value="TBC"/>
    <property type="match status" value="1"/>
</dbReference>
<dbReference type="FunFam" id="1.10.8.270:FF:000001">
    <property type="entry name" value="TBC1 domain family member 1"/>
    <property type="match status" value="1"/>
</dbReference>
<proteinExistence type="predicted"/>
<dbReference type="Gene3D" id="1.10.472.80">
    <property type="entry name" value="Ypt/Rab-GAP domain of gyp1p, domain 3"/>
    <property type="match status" value="1"/>
</dbReference>
<name>A0A0P7B7P6_9HYPO</name>
<feature type="compositionally biased region" description="Basic and acidic residues" evidence="4">
    <location>
        <begin position="88"/>
        <end position="97"/>
    </location>
</feature>
<dbReference type="InterPro" id="IPR035969">
    <property type="entry name" value="Rab-GAP_TBC_sf"/>
</dbReference>
<feature type="domain" description="Rab-GAP TBC" evidence="5">
    <location>
        <begin position="426"/>
        <end position="610"/>
    </location>
</feature>
<dbReference type="InterPro" id="IPR050302">
    <property type="entry name" value="Rab_GAP_TBC_domain"/>
</dbReference>
<feature type="compositionally biased region" description="Polar residues" evidence="4">
    <location>
        <begin position="1138"/>
        <end position="1147"/>
    </location>
</feature>
<feature type="compositionally biased region" description="Basic and acidic residues" evidence="4">
    <location>
        <begin position="137"/>
        <end position="154"/>
    </location>
</feature>
<dbReference type="PANTHER" id="PTHR47219:SF9">
    <property type="entry name" value="GTPASE ACTIVATING PROTEIN AND CENTROSOME-ASSOCIATED, ISOFORM B"/>
    <property type="match status" value="1"/>
</dbReference>
<evidence type="ECO:0000313" key="6">
    <source>
        <dbReference type="EMBL" id="KPM36423.1"/>
    </source>
</evidence>
<feature type="compositionally biased region" description="Polar residues" evidence="4">
    <location>
        <begin position="743"/>
        <end position="755"/>
    </location>
</feature>
<evidence type="ECO:0000256" key="3">
    <source>
        <dbReference type="SAM" id="Coils"/>
    </source>
</evidence>
<dbReference type="EMBL" id="LKCW01000204">
    <property type="protein sequence ID" value="KPM36423.1"/>
    <property type="molecule type" value="Genomic_DNA"/>
</dbReference>
<dbReference type="GO" id="GO:0031267">
    <property type="term" value="F:small GTPase binding"/>
    <property type="evidence" value="ECO:0007669"/>
    <property type="project" value="TreeGrafter"/>
</dbReference>
<gene>
    <name evidence="6" type="ORF">AK830_g10150</name>
</gene>
<reference evidence="6 7" key="1">
    <citation type="submission" date="2015-09" db="EMBL/GenBank/DDBJ databases">
        <title>Draft genome of a European isolate of the apple canker pathogen Neonectria ditissima.</title>
        <authorList>
            <person name="Gomez-Cortecero A."/>
            <person name="Harrison R.J."/>
            <person name="Armitage A.D."/>
        </authorList>
    </citation>
    <scope>NUCLEOTIDE SEQUENCE [LARGE SCALE GENOMIC DNA]</scope>
    <source>
        <strain evidence="6 7">R09/05</strain>
    </source>
</reference>
<feature type="compositionally biased region" description="Acidic residues" evidence="4">
    <location>
        <begin position="249"/>
        <end position="260"/>
    </location>
</feature>
<evidence type="ECO:0000256" key="1">
    <source>
        <dbReference type="ARBA" id="ARBA00022468"/>
    </source>
</evidence>
<dbReference type="Gene3D" id="1.10.8.270">
    <property type="entry name" value="putative rabgap domain of human tbc1 domain family member 14 like domains"/>
    <property type="match status" value="1"/>
</dbReference>